<feature type="non-terminal residue" evidence="2">
    <location>
        <position position="1"/>
    </location>
</feature>
<dbReference type="RefSeq" id="WP_259543932.1">
    <property type="nucleotide sequence ID" value="NZ_JANLCJ010000779.1"/>
</dbReference>
<comment type="caution">
    <text evidence="2">The sequence shown here is derived from an EMBL/GenBank/DDBJ whole genome shotgun (WGS) entry which is preliminary data.</text>
</comment>
<evidence type="ECO:0000256" key="1">
    <source>
        <dbReference type="SAM" id="MobiDB-lite"/>
    </source>
</evidence>
<feature type="region of interest" description="Disordered" evidence="1">
    <location>
        <begin position="129"/>
        <end position="176"/>
    </location>
</feature>
<dbReference type="Proteomes" id="UP001165586">
    <property type="component" value="Unassembled WGS sequence"/>
</dbReference>
<evidence type="ECO:0000313" key="3">
    <source>
        <dbReference type="Proteomes" id="UP001165586"/>
    </source>
</evidence>
<accession>A0ABT2HC98</accession>
<proteinExistence type="predicted"/>
<keyword evidence="3" id="KW-1185">Reference proteome</keyword>
<evidence type="ECO:0000313" key="2">
    <source>
        <dbReference type="EMBL" id="MCS5737513.1"/>
    </source>
</evidence>
<name>A0ABT2HC98_9MICO</name>
<reference evidence="2" key="1">
    <citation type="submission" date="2022-08" db="EMBL/GenBank/DDBJ databases">
        <authorList>
            <person name="Deng Y."/>
            <person name="Han X.-F."/>
            <person name="Zhang Y.-Q."/>
        </authorList>
    </citation>
    <scope>NUCLEOTIDE SEQUENCE</scope>
    <source>
        <strain evidence="2">CPCC 203386</strain>
    </source>
</reference>
<dbReference type="EMBL" id="JANLCJ010000779">
    <property type="protein sequence ID" value="MCS5737513.1"/>
    <property type="molecule type" value="Genomic_DNA"/>
</dbReference>
<sequence>TADQLRQQAEETGRYDVQRAAETGIAQGVAAEGAGQIAGKVIGRVMPNLANRAVGQTLTATTGGAGGGASMQMISNLANGKDINEGVGEAALQGAIGGLGAHAVTPAARALARAPKTLRDIQGAGAADFARRSSPLAEQAAKDSAAFQAQQAAPEGPTVQAGEAAIPVEGAVPPEA</sequence>
<protein>
    <submittedName>
        <fullName evidence="2">Uncharacterized protein</fullName>
    </submittedName>
</protein>
<feature type="non-terminal residue" evidence="2">
    <location>
        <position position="176"/>
    </location>
</feature>
<gene>
    <name evidence="2" type="ORF">N1032_27660</name>
</gene>
<organism evidence="2 3">
    <name type="scientific">Herbiconiux daphne</name>
    <dbReference type="NCBI Taxonomy" id="2970914"/>
    <lineage>
        <taxon>Bacteria</taxon>
        <taxon>Bacillati</taxon>
        <taxon>Actinomycetota</taxon>
        <taxon>Actinomycetes</taxon>
        <taxon>Micrococcales</taxon>
        <taxon>Microbacteriaceae</taxon>
        <taxon>Herbiconiux</taxon>
    </lineage>
</organism>